<dbReference type="GO" id="GO:0016989">
    <property type="term" value="F:sigma factor antagonist activity"/>
    <property type="evidence" value="ECO:0007669"/>
    <property type="project" value="TreeGrafter"/>
</dbReference>
<dbReference type="AlphaFoldDB" id="A0A1M5JZP9"/>
<dbReference type="Proteomes" id="UP000184522">
    <property type="component" value="Unassembled WGS sequence"/>
</dbReference>
<sequence>MKMTKENILKEGILEQYVLGELSATEEQAIEQLRMSDKNIASELEVIETNFEKIGLENAIAPPVGVKVNLLTKVSNSNESVEEKPNSYKFWLGIAASFAAFFLLSSIWLYSELNSVKQDFEIVNQTKEALQEDLEGLTENYNETNKWYAAISNPDTEQYILRGNIKSPEAKIVSYVNHTNKIVIVNTEKLPELDQDHDYQMWADVNGEMINMGVISKDKQLMVMNYIDNAESLNITIEPAGGNDHPTVERLISNVYLD</sequence>
<name>A0A1M5JZP9_9FLAO</name>
<keyword evidence="2" id="KW-1133">Transmembrane helix</keyword>
<dbReference type="InterPro" id="IPR018764">
    <property type="entry name" value="RskA_C"/>
</dbReference>
<feature type="coiled-coil region" evidence="1">
    <location>
        <begin position="113"/>
        <end position="140"/>
    </location>
</feature>
<organism evidence="4 5">
    <name type="scientific">Winogradskyella jejuensis</name>
    <dbReference type="NCBI Taxonomy" id="1089305"/>
    <lineage>
        <taxon>Bacteria</taxon>
        <taxon>Pseudomonadati</taxon>
        <taxon>Bacteroidota</taxon>
        <taxon>Flavobacteriia</taxon>
        <taxon>Flavobacteriales</taxon>
        <taxon>Flavobacteriaceae</taxon>
        <taxon>Winogradskyella</taxon>
    </lineage>
</organism>
<keyword evidence="2" id="KW-0472">Membrane</keyword>
<accession>A0A1M5JZP9</accession>
<dbReference type="STRING" id="1089305.SAMN05444148_0190"/>
<feature type="transmembrane region" description="Helical" evidence="2">
    <location>
        <begin position="90"/>
        <end position="110"/>
    </location>
</feature>
<dbReference type="PANTHER" id="PTHR37461:SF1">
    <property type="entry name" value="ANTI-SIGMA-K FACTOR RSKA"/>
    <property type="match status" value="1"/>
</dbReference>
<keyword evidence="5" id="KW-1185">Reference proteome</keyword>
<evidence type="ECO:0000256" key="2">
    <source>
        <dbReference type="SAM" id="Phobius"/>
    </source>
</evidence>
<feature type="domain" description="Anti-sigma K factor RskA C-terminal" evidence="3">
    <location>
        <begin position="92"/>
        <end position="247"/>
    </location>
</feature>
<gene>
    <name evidence="4" type="ORF">SAMN05444148_0190</name>
</gene>
<keyword evidence="2" id="KW-0812">Transmembrane</keyword>
<dbReference type="InterPro" id="IPR051474">
    <property type="entry name" value="Anti-sigma-K/W_factor"/>
</dbReference>
<evidence type="ECO:0000313" key="5">
    <source>
        <dbReference type="Proteomes" id="UP000184522"/>
    </source>
</evidence>
<reference evidence="5" key="1">
    <citation type="submission" date="2016-11" db="EMBL/GenBank/DDBJ databases">
        <authorList>
            <person name="Varghese N."/>
            <person name="Submissions S."/>
        </authorList>
    </citation>
    <scope>NUCLEOTIDE SEQUENCE [LARGE SCALE GENOMIC DNA]</scope>
    <source>
        <strain evidence="5">DSM 25330</strain>
    </source>
</reference>
<keyword evidence="1" id="KW-0175">Coiled coil</keyword>
<evidence type="ECO:0000259" key="3">
    <source>
        <dbReference type="Pfam" id="PF10099"/>
    </source>
</evidence>
<dbReference type="GO" id="GO:0006417">
    <property type="term" value="P:regulation of translation"/>
    <property type="evidence" value="ECO:0007669"/>
    <property type="project" value="TreeGrafter"/>
</dbReference>
<dbReference type="PANTHER" id="PTHR37461">
    <property type="entry name" value="ANTI-SIGMA-K FACTOR RSKA"/>
    <property type="match status" value="1"/>
</dbReference>
<dbReference type="EMBL" id="FQWS01000001">
    <property type="protein sequence ID" value="SHG46057.1"/>
    <property type="molecule type" value="Genomic_DNA"/>
</dbReference>
<evidence type="ECO:0000313" key="4">
    <source>
        <dbReference type="EMBL" id="SHG46057.1"/>
    </source>
</evidence>
<dbReference type="Pfam" id="PF10099">
    <property type="entry name" value="RskA_C"/>
    <property type="match status" value="1"/>
</dbReference>
<dbReference type="GO" id="GO:0005886">
    <property type="term" value="C:plasma membrane"/>
    <property type="evidence" value="ECO:0007669"/>
    <property type="project" value="InterPro"/>
</dbReference>
<evidence type="ECO:0000256" key="1">
    <source>
        <dbReference type="SAM" id="Coils"/>
    </source>
</evidence>
<proteinExistence type="predicted"/>
<protein>
    <submittedName>
        <fullName evidence="4">Anti-sigma-K factor rskA</fullName>
    </submittedName>
</protein>